<dbReference type="Pfam" id="PF01676">
    <property type="entry name" value="Metalloenzyme"/>
    <property type="match status" value="1"/>
</dbReference>
<dbReference type="RefSeq" id="WP_098063070.1">
    <property type="nucleotide sequence ID" value="NZ_PDEP01000014.1"/>
</dbReference>
<dbReference type="EC" id="5.4.2.7" evidence="6 7"/>
<evidence type="ECO:0000256" key="3">
    <source>
        <dbReference type="ARBA" id="ARBA00022723"/>
    </source>
</evidence>
<comment type="similarity">
    <text evidence="1 6">Belongs to the phosphopentomutase family.</text>
</comment>
<feature type="binding site" evidence="6">
    <location>
        <position position="10"/>
    </location>
    <ligand>
        <name>Mn(2+)</name>
        <dbReference type="ChEBI" id="CHEBI:29035"/>
        <label>1</label>
    </ligand>
</feature>
<evidence type="ECO:0000256" key="1">
    <source>
        <dbReference type="ARBA" id="ARBA00010373"/>
    </source>
</evidence>
<evidence type="ECO:0000313" key="9">
    <source>
        <dbReference type="EMBL" id="PEN05421.1"/>
    </source>
</evidence>
<dbReference type="SUPFAM" id="SSF143856">
    <property type="entry name" value="DeoB insert domain-like"/>
    <property type="match status" value="1"/>
</dbReference>
<protein>
    <recommendedName>
        <fullName evidence="6 7">Phosphopentomutase</fullName>
        <ecNumber evidence="6 7">5.4.2.7</ecNumber>
    </recommendedName>
    <alternativeName>
        <fullName evidence="6">Phosphodeoxyribomutase</fullName>
    </alternativeName>
</protein>
<evidence type="ECO:0000256" key="5">
    <source>
        <dbReference type="ARBA" id="ARBA00023235"/>
    </source>
</evidence>
<organism evidence="9 10">
    <name type="scientific">Longimonas halophila</name>
    <dbReference type="NCBI Taxonomy" id="1469170"/>
    <lineage>
        <taxon>Bacteria</taxon>
        <taxon>Pseudomonadati</taxon>
        <taxon>Rhodothermota</taxon>
        <taxon>Rhodothermia</taxon>
        <taxon>Rhodothermales</taxon>
        <taxon>Salisaetaceae</taxon>
        <taxon>Longimonas</taxon>
    </lineage>
</organism>
<dbReference type="NCBIfam" id="NF003766">
    <property type="entry name" value="PRK05362.1"/>
    <property type="match status" value="1"/>
</dbReference>
<feature type="binding site" evidence="6">
    <location>
        <position position="288"/>
    </location>
    <ligand>
        <name>Mn(2+)</name>
        <dbReference type="ChEBI" id="CHEBI:29035"/>
        <label>2</label>
    </ligand>
</feature>
<feature type="binding site" evidence="6">
    <location>
        <position position="329"/>
    </location>
    <ligand>
        <name>Mn(2+)</name>
        <dbReference type="ChEBI" id="CHEBI:29035"/>
        <label>1</label>
    </ligand>
</feature>
<dbReference type="FunFam" id="3.30.70.1250:FF:000001">
    <property type="entry name" value="Phosphopentomutase"/>
    <property type="match status" value="1"/>
</dbReference>
<comment type="caution">
    <text evidence="9">The sequence shown here is derived from an EMBL/GenBank/DDBJ whole genome shotgun (WGS) entry which is preliminary data.</text>
</comment>
<evidence type="ECO:0000313" key="10">
    <source>
        <dbReference type="Proteomes" id="UP000221024"/>
    </source>
</evidence>
<dbReference type="Proteomes" id="UP000221024">
    <property type="component" value="Unassembled WGS sequence"/>
</dbReference>
<comment type="cofactor">
    <cofactor evidence="6">
        <name>Mn(2+)</name>
        <dbReference type="ChEBI" id="CHEBI:29035"/>
    </cofactor>
    <text evidence="6">Binds 2 manganese ions.</text>
</comment>
<comment type="subcellular location">
    <subcellularLocation>
        <location evidence="6">Cytoplasm</location>
    </subcellularLocation>
</comment>
<dbReference type="CDD" id="cd16009">
    <property type="entry name" value="PPM"/>
    <property type="match status" value="1"/>
</dbReference>
<evidence type="ECO:0000259" key="8">
    <source>
        <dbReference type="Pfam" id="PF01676"/>
    </source>
</evidence>
<comment type="catalytic activity">
    <reaction evidence="6">
        <text>2-deoxy-alpha-D-ribose 1-phosphate = 2-deoxy-D-ribose 5-phosphate</text>
        <dbReference type="Rhea" id="RHEA:27658"/>
        <dbReference type="ChEBI" id="CHEBI:57259"/>
        <dbReference type="ChEBI" id="CHEBI:62877"/>
        <dbReference type="EC" id="5.4.2.7"/>
    </reaction>
</comment>
<comment type="function">
    <text evidence="6">Isomerase that catalyzes the conversion of deoxy-ribose 1-phosphate (dRib-1-P) and ribose 1-phosphate (Rib-1-P) to deoxy-ribose 5-phosphate (dRib-5-P) and ribose 5-phosphate (Rib-5-P), respectively.</text>
</comment>
<accession>A0A2H3P4G8</accession>
<keyword evidence="4 6" id="KW-0464">Manganese</keyword>
<dbReference type="InterPro" id="IPR006124">
    <property type="entry name" value="Metalloenzyme"/>
</dbReference>
<dbReference type="GO" id="GO:0005829">
    <property type="term" value="C:cytosol"/>
    <property type="evidence" value="ECO:0007669"/>
    <property type="project" value="TreeGrafter"/>
</dbReference>
<dbReference type="GO" id="GO:0030145">
    <property type="term" value="F:manganese ion binding"/>
    <property type="evidence" value="ECO:0007669"/>
    <property type="project" value="UniProtKB-UniRule"/>
</dbReference>
<feature type="binding site" evidence="6">
    <location>
        <position position="341"/>
    </location>
    <ligand>
        <name>Mn(2+)</name>
        <dbReference type="ChEBI" id="CHEBI:29035"/>
        <label>2</label>
    </ligand>
</feature>
<dbReference type="GO" id="GO:0043094">
    <property type="term" value="P:metabolic compound salvage"/>
    <property type="evidence" value="ECO:0007669"/>
    <property type="project" value="UniProtKB-UniRule"/>
</dbReference>
<dbReference type="Gene3D" id="3.30.70.1250">
    <property type="entry name" value="Phosphopentomutase"/>
    <property type="match status" value="1"/>
</dbReference>
<keyword evidence="2 6" id="KW-0963">Cytoplasm</keyword>
<evidence type="ECO:0000256" key="4">
    <source>
        <dbReference type="ARBA" id="ARBA00023211"/>
    </source>
</evidence>
<dbReference type="PANTHER" id="PTHR21110">
    <property type="entry name" value="PHOSPHOPENTOMUTASE"/>
    <property type="match status" value="1"/>
</dbReference>
<dbReference type="GO" id="GO:0000287">
    <property type="term" value="F:magnesium ion binding"/>
    <property type="evidence" value="ECO:0007669"/>
    <property type="project" value="UniProtKB-UniRule"/>
</dbReference>
<name>A0A2H3P4G8_9BACT</name>
<dbReference type="PIRSF" id="PIRSF001491">
    <property type="entry name" value="Ppentomutase"/>
    <property type="match status" value="1"/>
</dbReference>
<dbReference type="AlphaFoldDB" id="A0A2H3P4G8"/>
<feature type="binding site" evidence="6">
    <location>
        <position position="330"/>
    </location>
    <ligand>
        <name>Mn(2+)</name>
        <dbReference type="ChEBI" id="CHEBI:29035"/>
        <label>1</label>
    </ligand>
</feature>
<dbReference type="InterPro" id="IPR024052">
    <property type="entry name" value="Phosphopentomutase_DeoB_cap_sf"/>
</dbReference>
<evidence type="ECO:0000256" key="6">
    <source>
        <dbReference type="HAMAP-Rule" id="MF_00740"/>
    </source>
</evidence>
<gene>
    <name evidence="6" type="primary">deoB</name>
    <name evidence="9" type="ORF">CRI93_12965</name>
</gene>
<dbReference type="SUPFAM" id="SSF53649">
    <property type="entry name" value="Alkaline phosphatase-like"/>
    <property type="match status" value="1"/>
</dbReference>
<feature type="domain" description="Metalloenzyme" evidence="8">
    <location>
        <begin position="6"/>
        <end position="378"/>
    </location>
</feature>
<dbReference type="GO" id="GO:0006015">
    <property type="term" value="P:5-phosphoribose 1-diphosphate biosynthetic process"/>
    <property type="evidence" value="ECO:0007669"/>
    <property type="project" value="UniProtKB-UniPathway"/>
</dbReference>
<dbReference type="NCBIfam" id="TIGR01696">
    <property type="entry name" value="deoB"/>
    <property type="match status" value="1"/>
</dbReference>
<dbReference type="GO" id="GO:0008973">
    <property type="term" value="F:phosphopentomutase activity"/>
    <property type="evidence" value="ECO:0007669"/>
    <property type="project" value="UniProtKB-UniRule"/>
</dbReference>
<keyword evidence="5 6" id="KW-0413">Isomerase</keyword>
<dbReference type="EMBL" id="PDEP01000014">
    <property type="protein sequence ID" value="PEN05421.1"/>
    <property type="molecule type" value="Genomic_DNA"/>
</dbReference>
<keyword evidence="10" id="KW-1185">Reference proteome</keyword>
<evidence type="ECO:0000256" key="7">
    <source>
        <dbReference type="NCBIfam" id="TIGR01696"/>
    </source>
</evidence>
<comment type="catalytic activity">
    <reaction evidence="6">
        <text>alpha-D-ribose 1-phosphate = D-ribose 5-phosphate</text>
        <dbReference type="Rhea" id="RHEA:18793"/>
        <dbReference type="ChEBI" id="CHEBI:57720"/>
        <dbReference type="ChEBI" id="CHEBI:78346"/>
        <dbReference type="EC" id="5.4.2.7"/>
    </reaction>
</comment>
<dbReference type="GO" id="GO:0006018">
    <property type="term" value="P:2-deoxyribose 1-phosphate catabolic process"/>
    <property type="evidence" value="ECO:0007669"/>
    <property type="project" value="UniProtKB-UniRule"/>
</dbReference>
<dbReference type="HAMAP" id="MF_00740">
    <property type="entry name" value="Phosphopentomut"/>
    <property type="match status" value="1"/>
</dbReference>
<reference evidence="9 10" key="1">
    <citation type="submission" date="2017-10" db="EMBL/GenBank/DDBJ databases">
        <title>Draft genome of Longimonas halophila.</title>
        <authorList>
            <person name="Goh K.M."/>
            <person name="Shamsir M.S."/>
            <person name="Lim S.W."/>
        </authorList>
    </citation>
    <scope>NUCLEOTIDE SEQUENCE [LARGE SCALE GENOMIC DNA]</scope>
    <source>
        <strain evidence="9 10">KCTC 42399</strain>
    </source>
</reference>
<dbReference type="InterPro" id="IPR010045">
    <property type="entry name" value="DeoB"/>
</dbReference>
<feature type="binding site" evidence="6">
    <location>
        <position position="293"/>
    </location>
    <ligand>
        <name>Mn(2+)</name>
        <dbReference type="ChEBI" id="CHEBI:29035"/>
        <label>2</label>
    </ligand>
</feature>
<dbReference type="GO" id="GO:0009117">
    <property type="term" value="P:nucleotide metabolic process"/>
    <property type="evidence" value="ECO:0007669"/>
    <property type="project" value="UniProtKB-UniRule"/>
</dbReference>
<evidence type="ECO:0000256" key="2">
    <source>
        <dbReference type="ARBA" id="ARBA00022490"/>
    </source>
</evidence>
<proteinExistence type="inferred from homology"/>
<keyword evidence="3 6" id="KW-0479">Metal-binding</keyword>
<comment type="pathway">
    <text evidence="6">Carbohydrate degradation; 2-deoxy-D-ribose 1-phosphate degradation; D-glyceraldehyde 3-phosphate and acetaldehyde from 2-deoxy-alpha-D-ribose 1-phosphate: step 1/2.</text>
</comment>
<dbReference type="UniPathway" id="UPA00087">
    <property type="reaction ID" value="UER00173"/>
</dbReference>
<dbReference type="InterPro" id="IPR017850">
    <property type="entry name" value="Alkaline_phosphatase_core_sf"/>
</dbReference>
<dbReference type="PANTHER" id="PTHR21110:SF0">
    <property type="entry name" value="PHOSPHOPENTOMUTASE"/>
    <property type="match status" value="1"/>
</dbReference>
<dbReference type="Gene3D" id="3.40.720.10">
    <property type="entry name" value="Alkaline Phosphatase, subunit A"/>
    <property type="match status" value="1"/>
</dbReference>
<dbReference type="OrthoDB" id="9777768at2"/>
<sequence>MACFATIVLDGVGIGAQPDADDYGDRGSHTLGHVCAAEQPDLPHLTALGLGHVADLAGVPRVAQPAADYGRMQEISAGKDSTTGHWEIAGLHLEQPFPTYPDGFPPEVIDAFKRHGGVGGVLGNRPESGTVIIEELGPEHEKTGAPIVYTSADSVFQIAAHKDVIPLEELYRLCKVARTKVCTGTHGVGRVIARPFVGTPGNYTRISEERKDFASRPDTPPLQDVLQEHDVRTVSIGKVADLFARTGFDTMTKTSSNAEGIAATKAALQACQENAPPTFIWTNLVDFDQDYGHRNDPKGFAQALEAFDAALPDLLNALPNDGVLVITADHGNDPTTPSTDHSREFVPLLVVRPEAHGRALGLRSTFADHAATVANYFDVPFQTHGTVF</sequence>